<evidence type="ECO:0000313" key="8">
    <source>
        <dbReference type="Proteomes" id="UP000617531"/>
    </source>
</evidence>
<feature type="transmembrane region" description="Helical" evidence="6">
    <location>
        <begin position="414"/>
        <end position="436"/>
    </location>
</feature>
<dbReference type="RefSeq" id="WP_191281356.1">
    <property type="nucleotide sequence ID" value="NZ_BNAI01000001.1"/>
</dbReference>
<keyword evidence="4 6" id="KW-1133">Transmembrane helix</keyword>
<dbReference type="GO" id="GO:0005886">
    <property type="term" value="C:plasma membrane"/>
    <property type="evidence" value="ECO:0007669"/>
    <property type="project" value="UniProtKB-SubCell"/>
</dbReference>
<reference evidence="7" key="2">
    <citation type="submission" date="2020-09" db="EMBL/GenBank/DDBJ databases">
        <authorList>
            <person name="Sun Q."/>
            <person name="Zhou Y."/>
        </authorList>
    </citation>
    <scope>NUCLEOTIDE SEQUENCE</scope>
    <source>
        <strain evidence="7">CGMCC 1.16548</strain>
    </source>
</reference>
<dbReference type="AlphaFoldDB" id="A0A8J3GM04"/>
<dbReference type="EMBL" id="BNAI01000001">
    <property type="protein sequence ID" value="GHF03781.1"/>
    <property type="molecule type" value="Genomic_DNA"/>
</dbReference>
<keyword evidence="8" id="KW-1185">Reference proteome</keyword>
<proteinExistence type="predicted"/>
<feature type="transmembrane region" description="Helical" evidence="6">
    <location>
        <begin position="168"/>
        <end position="190"/>
    </location>
</feature>
<dbReference type="InterPro" id="IPR050367">
    <property type="entry name" value="APC_superfamily"/>
</dbReference>
<feature type="transmembrane region" description="Helical" evidence="6">
    <location>
        <begin position="61"/>
        <end position="80"/>
    </location>
</feature>
<keyword evidence="2" id="KW-1003">Cell membrane</keyword>
<name>A0A8J3GM04_9MICO</name>
<feature type="transmembrane region" description="Helical" evidence="6">
    <location>
        <begin position="29"/>
        <end position="54"/>
    </location>
</feature>
<evidence type="ECO:0000256" key="4">
    <source>
        <dbReference type="ARBA" id="ARBA00022989"/>
    </source>
</evidence>
<feature type="transmembrane region" description="Helical" evidence="6">
    <location>
        <begin position="296"/>
        <end position="316"/>
    </location>
</feature>
<comment type="subcellular location">
    <subcellularLocation>
        <location evidence="1">Cell membrane</location>
        <topology evidence="1">Multi-pass membrane protein</topology>
    </subcellularLocation>
</comment>
<sequence>MSISEKDATAQLSEAPGELKKGALGTGGIVFLVVSAAAPLTAMAGVAPLAILIAGPAAPTAYLIAGAALVVFAIGFMAMTRHVRQTGGFYTYISHALGKTVGLGAGILALVSYNAMQIGIYGLFAVVTNGMLQTYFGIEVPWGVLAFLAIAGVWALGFFGIDVGARVLGVLLVAETLILLILGIAIAVTGGPEGFSFGLFNPQLVFTPEVSVVLGLALGAFLGFEATALYRSEARNPNSSIPRATYIAIGFLTVFYAVIVWLFVQAWGESGVQGFIGENGVTAFAFITADTFLGQWAVLTMLALIVTSVYAGLLAFHNTINRYTYALARDGILPAALARTRRNGSPHVAGLVQTILSVLIVGGFVIAGADPFLNLLIWVNTPGVVGILVLQLLASFAVIVFFVRNRTLERAWYVVPAAVLATAALAAFTVLIVVNIDVLTGAGAAANAVILLVVPVAFLVGVVLAVIYKRTRPATYERIGGGDRDD</sequence>
<dbReference type="Pfam" id="PF13520">
    <property type="entry name" value="AA_permease_2"/>
    <property type="match status" value="1"/>
</dbReference>
<feature type="transmembrane region" description="Helical" evidence="6">
    <location>
        <begin position="375"/>
        <end position="402"/>
    </location>
</feature>
<evidence type="ECO:0000256" key="5">
    <source>
        <dbReference type="ARBA" id="ARBA00023136"/>
    </source>
</evidence>
<gene>
    <name evidence="7" type="ORF">GCM10011600_00070</name>
</gene>
<protein>
    <submittedName>
        <fullName evidence="7">Amino acid permease</fullName>
    </submittedName>
</protein>
<feature type="transmembrane region" description="Helical" evidence="6">
    <location>
        <begin position="210"/>
        <end position="232"/>
    </location>
</feature>
<evidence type="ECO:0000256" key="1">
    <source>
        <dbReference type="ARBA" id="ARBA00004651"/>
    </source>
</evidence>
<dbReference type="GO" id="GO:0022857">
    <property type="term" value="F:transmembrane transporter activity"/>
    <property type="evidence" value="ECO:0007669"/>
    <property type="project" value="InterPro"/>
</dbReference>
<feature type="transmembrane region" description="Helical" evidence="6">
    <location>
        <begin position="142"/>
        <end position="161"/>
    </location>
</feature>
<keyword evidence="3 6" id="KW-0812">Transmembrane</keyword>
<dbReference type="PANTHER" id="PTHR42770">
    <property type="entry name" value="AMINO ACID TRANSPORTER-RELATED"/>
    <property type="match status" value="1"/>
</dbReference>
<keyword evidence="5 6" id="KW-0472">Membrane</keyword>
<organism evidence="7 8">
    <name type="scientific">Pseudolysinimonas yzui</name>
    <dbReference type="NCBI Taxonomy" id="2708254"/>
    <lineage>
        <taxon>Bacteria</taxon>
        <taxon>Bacillati</taxon>
        <taxon>Actinomycetota</taxon>
        <taxon>Actinomycetes</taxon>
        <taxon>Micrococcales</taxon>
        <taxon>Microbacteriaceae</taxon>
        <taxon>Pseudolysinimonas</taxon>
    </lineage>
</organism>
<evidence type="ECO:0000256" key="6">
    <source>
        <dbReference type="SAM" id="Phobius"/>
    </source>
</evidence>
<comment type="caution">
    <text evidence="7">The sequence shown here is derived from an EMBL/GenBank/DDBJ whole genome shotgun (WGS) entry which is preliminary data.</text>
</comment>
<dbReference type="Gene3D" id="1.20.1740.10">
    <property type="entry name" value="Amino acid/polyamine transporter I"/>
    <property type="match status" value="1"/>
</dbReference>
<dbReference type="PANTHER" id="PTHR42770:SF16">
    <property type="entry name" value="AMINO ACID PERMEASE"/>
    <property type="match status" value="1"/>
</dbReference>
<accession>A0A8J3GM04</accession>
<dbReference type="InterPro" id="IPR002293">
    <property type="entry name" value="AA/rel_permease1"/>
</dbReference>
<feature type="transmembrane region" description="Helical" evidence="6">
    <location>
        <begin position="348"/>
        <end position="369"/>
    </location>
</feature>
<evidence type="ECO:0000256" key="2">
    <source>
        <dbReference type="ARBA" id="ARBA00022475"/>
    </source>
</evidence>
<dbReference type="Proteomes" id="UP000617531">
    <property type="component" value="Unassembled WGS sequence"/>
</dbReference>
<feature type="transmembrane region" description="Helical" evidence="6">
    <location>
        <begin position="244"/>
        <end position="264"/>
    </location>
</feature>
<reference evidence="7" key="1">
    <citation type="journal article" date="2014" name="Int. J. Syst. Evol. Microbiol.">
        <title>Complete genome sequence of Corynebacterium casei LMG S-19264T (=DSM 44701T), isolated from a smear-ripened cheese.</title>
        <authorList>
            <consortium name="US DOE Joint Genome Institute (JGI-PGF)"/>
            <person name="Walter F."/>
            <person name="Albersmeier A."/>
            <person name="Kalinowski J."/>
            <person name="Ruckert C."/>
        </authorList>
    </citation>
    <scope>NUCLEOTIDE SEQUENCE</scope>
    <source>
        <strain evidence="7">CGMCC 1.16548</strain>
    </source>
</reference>
<feature type="transmembrane region" description="Helical" evidence="6">
    <location>
        <begin position="448"/>
        <end position="468"/>
    </location>
</feature>
<evidence type="ECO:0000313" key="7">
    <source>
        <dbReference type="EMBL" id="GHF03781.1"/>
    </source>
</evidence>
<evidence type="ECO:0000256" key="3">
    <source>
        <dbReference type="ARBA" id="ARBA00022692"/>
    </source>
</evidence>
<dbReference type="PIRSF" id="PIRSF006060">
    <property type="entry name" value="AA_transporter"/>
    <property type="match status" value="1"/>
</dbReference>